<evidence type="ECO:0000313" key="2">
    <source>
        <dbReference type="EMBL" id="KAJ8362347.1"/>
    </source>
</evidence>
<dbReference type="AlphaFoldDB" id="A0AAD7R4F5"/>
<sequence>MPGDFNSKHELSEKAATHSLSQAKNIRNPETGGTSFDIRVLSETTGTKVVTLEQDSYGKFTKMQEFNPSTRAASQTVTLIYRPESAQYPDGHYDVLINNQTVNIVNKGKSCLFHALARGMRPGASEEEITSAADDLRNVEADALLRHPGQWEPFIKRKEWTEAIRGGDWFMMKGASRNFTEEEITKTIEELNGSIYKDWRKCMIQNKGIGQIIHGDHQPPGYSIWRAGELNQNSKLATAWLELATKSSPLDYSLIEKAKRNHGCELPVFLVLADKHRKSISTTSKDFRVLVAETISKDDVLSTLKLAVLGAMPRCMLDNNQSNNNLQSGEMNRISDSFPKDCKKMVDTWFNRLESKPGLMTLEMKRGMYEWINQKKYEDQNDHLVKKLKTRCQ</sequence>
<organism evidence="2 3">
    <name type="scientific">Aldrovandia affinis</name>
    <dbReference type="NCBI Taxonomy" id="143900"/>
    <lineage>
        <taxon>Eukaryota</taxon>
        <taxon>Metazoa</taxon>
        <taxon>Chordata</taxon>
        <taxon>Craniata</taxon>
        <taxon>Vertebrata</taxon>
        <taxon>Euteleostomi</taxon>
        <taxon>Actinopterygii</taxon>
        <taxon>Neopterygii</taxon>
        <taxon>Teleostei</taxon>
        <taxon>Notacanthiformes</taxon>
        <taxon>Halosauridae</taxon>
        <taxon>Aldrovandia</taxon>
    </lineage>
</organism>
<feature type="compositionally biased region" description="Basic and acidic residues" evidence="1">
    <location>
        <begin position="1"/>
        <end position="16"/>
    </location>
</feature>
<dbReference type="Proteomes" id="UP001221898">
    <property type="component" value="Unassembled WGS sequence"/>
</dbReference>
<name>A0AAD7R4F5_9TELE</name>
<feature type="region of interest" description="Disordered" evidence="1">
    <location>
        <begin position="1"/>
        <end position="34"/>
    </location>
</feature>
<comment type="caution">
    <text evidence="2">The sequence shown here is derived from an EMBL/GenBank/DDBJ whole genome shotgun (WGS) entry which is preliminary data.</text>
</comment>
<gene>
    <name evidence="2" type="ORF">AAFF_G00378400</name>
</gene>
<evidence type="ECO:0000256" key="1">
    <source>
        <dbReference type="SAM" id="MobiDB-lite"/>
    </source>
</evidence>
<reference evidence="2" key="1">
    <citation type="journal article" date="2023" name="Science">
        <title>Genome structures resolve the early diversification of teleost fishes.</title>
        <authorList>
            <person name="Parey E."/>
            <person name="Louis A."/>
            <person name="Montfort J."/>
            <person name="Bouchez O."/>
            <person name="Roques C."/>
            <person name="Iampietro C."/>
            <person name="Lluch J."/>
            <person name="Castinel A."/>
            <person name="Donnadieu C."/>
            <person name="Desvignes T."/>
            <person name="Floi Bucao C."/>
            <person name="Jouanno E."/>
            <person name="Wen M."/>
            <person name="Mejri S."/>
            <person name="Dirks R."/>
            <person name="Jansen H."/>
            <person name="Henkel C."/>
            <person name="Chen W.J."/>
            <person name="Zahm M."/>
            <person name="Cabau C."/>
            <person name="Klopp C."/>
            <person name="Thompson A.W."/>
            <person name="Robinson-Rechavi M."/>
            <person name="Braasch I."/>
            <person name="Lecointre G."/>
            <person name="Bobe J."/>
            <person name="Postlethwait J.H."/>
            <person name="Berthelot C."/>
            <person name="Roest Crollius H."/>
            <person name="Guiguen Y."/>
        </authorList>
    </citation>
    <scope>NUCLEOTIDE SEQUENCE</scope>
    <source>
        <strain evidence="2">NC1722</strain>
    </source>
</reference>
<proteinExistence type="predicted"/>
<dbReference type="EMBL" id="JAINUG010000689">
    <property type="protein sequence ID" value="KAJ8362347.1"/>
    <property type="molecule type" value="Genomic_DNA"/>
</dbReference>
<protein>
    <submittedName>
        <fullName evidence="2">Uncharacterized protein</fullName>
    </submittedName>
</protein>
<evidence type="ECO:0000313" key="3">
    <source>
        <dbReference type="Proteomes" id="UP001221898"/>
    </source>
</evidence>
<accession>A0AAD7R4F5</accession>
<keyword evidence="3" id="KW-1185">Reference proteome</keyword>